<sequence length="827" mass="93557">MFSHAVSTWATYYESADRWPGRVGFFTALAGYLARETSSLCFLDAVACGSGHDEDMLSWVPNWSREVSKPAYDFMARVKGDQAPDMFNITDIGGTLRIVGRSRAIKRILRLDDLHLLESSWWQGAFNKIMALSRIVKAIFPNSSSKLIKEKWLRVVRLKIFTSYLDSGMEQLRAENTTMMYTHDAMAEAMGYLRLFCIHLRLMLSYEPLPSDRHIRLIRLSSGALDDPVHLRLVPTSLDSSPTFEALSYAWGDVTSDPKVVHCDEALLQVGQNLHSALVHLRHQTETRVLWADAICINQKDDEERGQQIQIMADIYSAATRTLIWLGKETSDTIRAVAAIQRFHDESHIGWAVFAGDAATPQYYGLLEALFGSRHAMEVKQIGQLLCRSWFGRKWIVQEVLRSADPQLVLGTQTLPWNLLENFVYYLVVYKVEHYLCGPRLNPTIMSHLRNVAMLLSGRLTRDDPQGSTLLDQVIKYCSFECRDQRDHIIALIGIAADVSSQEMAMFANYVQPSSETFYRFARWCILNNRCLKIFSLKTWIPVGTSAIPCGHLPSWAPDIANLSLSKAYGRPLHYEPRGFCASGDSQLSATLSDDGLLALKGSIVDSISVMGTQEIVSAHDEPPHLDASTNWVVEACRRLLLFLDELESIGGGADAAEPADQGRPSRFGFFKKALGLRPREPQGPQLSERRVDFLRTVLGDCRCELATKELQAFETYMKLFRQCQQMRNHESLPQIQQKVLEASPKWDSRLQNFGYRRFCRSEKGRFGWVPRYAMRGDTICVFEGGMTPHVIRRERNGRYKLVGDCYVQGLMLGEAMLSTGSTIVLE</sequence>
<feature type="domain" description="Heterokaryon incompatibility" evidence="1">
    <location>
        <begin position="244"/>
        <end position="399"/>
    </location>
</feature>
<gene>
    <name evidence="2" type="ORF">EDB81DRAFT_925313</name>
</gene>
<accession>A0A9P9FIR5</accession>
<dbReference type="InterPro" id="IPR010730">
    <property type="entry name" value="HET"/>
</dbReference>
<evidence type="ECO:0000313" key="2">
    <source>
        <dbReference type="EMBL" id="KAH7161688.1"/>
    </source>
</evidence>
<dbReference type="EMBL" id="JAGMUV010000004">
    <property type="protein sequence ID" value="KAH7161688.1"/>
    <property type="molecule type" value="Genomic_DNA"/>
</dbReference>
<dbReference type="PANTHER" id="PTHR24148:SF64">
    <property type="entry name" value="HETEROKARYON INCOMPATIBILITY DOMAIN-CONTAINING PROTEIN"/>
    <property type="match status" value="1"/>
</dbReference>
<dbReference type="PANTHER" id="PTHR24148">
    <property type="entry name" value="ANKYRIN REPEAT DOMAIN-CONTAINING PROTEIN 39 HOMOLOG-RELATED"/>
    <property type="match status" value="1"/>
</dbReference>
<dbReference type="OrthoDB" id="3553147at2759"/>
<dbReference type="InterPro" id="IPR052895">
    <property type="entry name" value="HetReg/Transcr_Mod"/>
</dbReference>
<protein>
    <submittedName>
        <fullName evidence="2">Heterokaryon incompatibility protein-domain-containing protein</fullName>
    </submittedName>
</protein>
<dbReference type="Proteomes" id="UP000738349">
    <property type="component" value="Unassembled WGS sequence"/>
</dbReference>
<dbReference type="Pfam" id="PF06985">
    <property type="entry name" value="HET"/>
    <property type="match status" value="1"/>
</dbReference>
<organism evidence="2 3">
    <name type="scientific">Dactylonectria macrodidyma</name>
    <dbReference type="NCBI Taxonomy" id="307937"/>
    <lineage>
        <taxon>Eukaryota</taxon>
        <taxon>Fungi</taxon>
        <taxon>Dikarya</taxon>
        <taxon>Ascomycota</taxon>
        <taxon>Pezizomycotina</taxon>
        <taxon>Sordariomycetes</taxon>
        <taxon>Hypocreomycetidae</taxon>
        <taxon>Hypocreales</taxon>
        <taxon>Nectriaceae</taxon>
        <taxon>Dactylonectria</taxon>
    </lineage>
</organism>
<reference evidence="2" key="1">
    <citation type="journal article" date="2021" name="Nat. Commun.">
        <title>Genetic determinants of endophytism in the Arabidopsis root mycobiome.</title>
        <authorList>
            <person name="Mesny F."/>
            <person name="Miyauchi S."/>
            <person name="Thiergart T."/>
            <person name="Pickel B."/>
            <person name="Atanasova L."/>
            <person name="Karlsson M."/>
            <person name="Huettel B."/>
            <person name="Barry K.W."/>
            <person name="Haridas S."/>
            <person name="Chen C."/>
            <person name="Bauer D."/>
            <person name="Andreopoulos W."/>
            <person name="Pangilinan J."/>
            <person name="LaButti K."/>
            <person name="Riley R."/>
            <person name="Lipzen A."/>
            <person name="Clum A."/>
            <person name="Drula E."/>
            <person name="Henrissat B."/>
            <person name="Kohler A."/>
            <person name="Grigoriev I.V."/>
            <person name="Martin F.M."/>
            <person name="Hacquard S."/>
        </authorList>
    </citation>
    <scope>NUCLEOTIDE SEQUENCE</scope>
    <source>
        <strain evidence="2">MPI-CAGE-AT-0147</strain>
    </source>
</reference>
<proteinExistence type="predicted"/>
<evidence type="ECO:0000259" key="1">
    <source>
        <dbReference type="Pfam" id="PF06985"/>
    </source>
</evidence>
<dbReference type="Pfam" id="PF26639">
    <property type="entry name" value="Het-6_barrel"/>
    <property type="match status" value="1"/>
</dbReference>
<comment type="caution">
    <text evidence="2">The sequence shown here is derived from an EMBL/GenBank/DDBJ whole genome shotgun (WGS) entry which is preliminary data.</text>
</comment>
<keyword evidence="3" id="KW-1185">Reference proteome</keyword>
<dbReference type="AlphaFoldDB" id="A0A9P9FIR5"/>
<evidence type="ECO:0000313" key="3">
    <source>
        <dbReference type="Proteomes" id="UP000738349"/>
    </source>
</evidence>
<name>A0A9P9FIR5_9HYPO</name>